<evidence type="ECO:0000313" key="1">
    <source>
        <dbReference type="EMBL" id="KAJ8353440.1"/>
    </source>
</evidence>
<name>A0A9Q1F8U6_SYNKA</name>
<accession>A0A9Q1F8U6</accession>
<evidence type="ECO:0000313" key="2">
    <source>
        <dbReference type="Proteomes" id="UP001152622"/>
    </source>
</evidence>
<dbReference type="Proteomes" id="UP001152622">
    <property type="component" value="Chromosome 7"/>
</dbReference>
<sequence length="310" mass="33686">MDSDRERGTSPPVRREVLTALCHLWIVQLPVTGDRAPARHAELVETLWIVPVRPKKPTSSSAPAPGALETVSSFRTYRSYATQPISAVLHQPPPSQTLHLRENLPVIPVPSLALTLPFVFVLYRCSQSGPVLSCRSEPLPSNSSPGVSLAPTCPVQFRFGTNPFQTIVPVWTSRSSSSPVQFRFGTNPFQTPCSSVDLPVQFQSSPVPVWNKSVPDPSSSVDLPVQFQSSPVPVWNKSVPDPCSSVDLPVQFQSSPVPVWNKTVPDPDSGVDLPVQFLSSPVPVWERNIPGLPVQLRLGAARPGLHTVPV</sequence>
<keyword evidence="2" id="KW-1185">Reference proteome</keyword>
<reference evidence="1" key="1">
    <citation type="journal article" date="2023" name="Science">
        <title>Genome structures resolve the early diversification of teleost fishes.</title>
        <authorList>
            <person name="Parey E."/>
            <person name="Louis A."/>
            <person name="Montfort J."/>
            <person name="Bouchez O."/>
            <person name="Roques C."/>
            <person name="Iampietro C."/>
            <person name="Lluch J."/>
            <person name="Castinel A."/>
            <person name="Donnadieu C."/>
            <person name="Desvignes T."/>
            <person name="Floi Bucao C."/>
            <person name="Jouanno E."/>
            <person name="Wen M."/>
            <person name="Mejri S."/>
            <person name="Dirks R."/>
            <person name="Jansen H."/>
            <person name="Henkel C."/>
            <person name="Chen W.J."/>
            <person name="Zahm M."/>
            <person name="Cabau C."/>
            <person name="Klopp C."/>
            <person name="Thompson A.W."/>
            <person name="Robinson-Rechavi M."/>
            <person name="Braasch I."/>
            <person name="Lecointre G."/>
            <person name="Bobe J."/>
            <person name="Postlethwait J.H."/>
            <person name="Berthelot C."/>
            <person name="Roest Crollius H."/>
            <person name="Guiguen Y."/>
        </authorList>
    </citation>
    <scope>NUCLEOTIDE SEQUENCE</scope>
    <source>
        <strain evidence="1">WJC10195</strain>
    </source>
</reference>
<comment type="caution">
    <text evidence="1">The sequence shown here is derived from an EMBL/GenBank/DDBJ whole genome shotgun (WGS) entry which is preliminary data.</text>
</comment>
<organism evidence="1 2">
    <name type="scientific">Synaphobranchus kaupii</name>
    <name type="common">Kaup's arrowtooth eel</name>
    <dbReference type="NCBI Taxonomy" id="118154"/>
    <lineage>
        <taxon>Eukaryota</taxon>
        <taxon>Metazoa</taxon>
        <taxon>Chordata</taxon>
        <taxon>Craniata</taxon>
        <taxon>Vertebrata</taxon>
        <taxon>Euteleostomi</taxon>
        <taxon>Actinopterygii</taxon>
        <taxon>Neopterygii</taxon>
        <taxon>Teleostei</taxon>
        <taxon>Anguilliformes</taxon>
        <taxon>Synaphobranchidae</taxon>
        <taxon>Synaphobranchus</taxon>
    </lineage>
</organism>
<dbReference type="AlphaFoldDB" id="A0A9Q1F8U6"/>
<dbReference type="EMBL" id="JAINUF010000007">
    <property type="protein sequence ID" value="KAJ8353440.1"/>
    <property type="molecule type" value="Genomic_DNA"/>
</dbReference>
<protein>
    <submittedName>
        <fullName evidence="1">Uncharacterized protein</fullName>
    </submittedName>
</protein>
<gene>
    <name evidence="1" type="ORF">SKAU_G00210070</name>
</gene>
<proteinExistence type="predicted"/>